<dbReference type="GO" id="GO:0005576">
    <property type="term" value="C:extracellular region"/>
    <property type="evidence" value="ECO:0007669"/>
    <property type="project" value="TreeGrafter"/>
</dbReference>
<dbReference type="Pfam" id="PF03734">
    <property type="entry name" value="YkuD"/>
    <property type="match status" value="1"/>
</dbReference>
<evidence type="ECO:0000256" key="2">
    <source>
        <dbReference type="ARBA" id="ARBA00005992"/>
    </source>
</evidence>
<evidence type="ECO:0000256" key="9">
    <source>
        <dbReference type="PROSITE-ProRule" id="PRU01373"/>
    </source>
</evidence>
<comment type="caution">
    <text evidence="12">The sequence shown here is derived from an EMBL/GenBank/DDBJ whole genome shotgun (WGS) entry which is preliminary data.</text>
</comment>
<organism evidence="12 13">
    <name type="scientific">Orenia marismortui</name>
    <dbReference type="NCBI Taxonomy" id="46469"/>
    <lineage>
        <taxon>Bacteria</taxon>
        <taxon>Bacillati</taxon>
        <taxon>Bacillota</taxon>
        <taxon>Clostridia</taxon>
        <taxon>Halanaerobiales</taxon>
        <taxon>Halobacteroidaceae</taxon>
        <taxon>Orenia</taxon>
    </lineage>
</organism>
<gene>
    <name evidence="12" type="ORF">C7959_12826</name>
</gene>
<dbReference type="InterPro" id="IPR050979">
    <property type="entry name" value="LD-transpeptidase"/>
</dbReference>
<evidence type="ECO:0000256" key="5">
    <source>
        <dbReference type="ARBA" id="ARBA00022801"/>
    </source>
</evidence>
<protein>
    <submittedName>
        <fullName evidence="12">L,D-transpeptidase-like protein</fullName>
    </submittedName>
</protein>
<evidence type="ECO:0000256" key="10">
    <source>
        <dbReference type="SAM" id="Phobius"/>
    </source>
</evidence>
<keyword evidence="10" id="KW-1133">Transmembrane helix</keyword>
<dbReference type="GO" id="GO:0008360">
    <property type="term" value="P:regulation of cell shape"/>
    <property type="evidence" value="ECO:0007669"/>
    <property type="project" value="UniProtKB-UniRule"/>
</dbReference>
<keyword evidence="5" id="KW-0378">Hydrolase</keyword>
<dbReference type="AlphaFoldDB" id="A0A4R8GRD1"/>
<evidence type="ECO:0000256" key="7">
    <source>
        <dbReference type="ARBA" id="ARBA00022984"/>
    </source>
</evidence>
<dbReference type="EMBL" id="SOEG01000028">
    <property type="protein sequence ID" value="TDX48418.1"/>
    <property type="molecule type" value="Genomic_DNA"/>
</dbReference>
<dbReference type="GO" id="GO:0071555">
    <property type="term" value="P:cell wall organization"/>
    <property type="evidence" value="ECO:0007669"/>
    <property type="project" value="UniProtKB-UniRule"/>
</dbReference>
<comment type="pathway">
    <text evidence="1 9">Cell wall biogenesis; peptidoglycan biosynthesis.</text>
</comment>
<dbReference type="InterPro" id="IPR038063">
    <property type="entry name" value="Transpep_catalytic_dom"/>
</dbReference>
<keyword evidence="8 9" id="KW-0961">Cell wall biogenesis/degradation</keyword>
<dbReference type="GO" id="GO:0016757">
    <property type="term" value="F:glycosyltransferase activity"/>
    <property type="evidence" value="ECO:0007669"/>
    <property type="project" value="UniProtKB-KW"/>
</dbReference>
<sequence>MWRCDEIYSNIDKRRYLLILLAILIIILSLLVIFLAQTYIPTRTLKQEESIMNTELYNSINDYLEEDRFHQNKPKNKFFNNTGLNKIRTAVLLYLEDHYTFPNSIEELKNSYLTDISILNTKWDYRIDQIKNKDLLSLIVKVLPENKRSTSNIIIDFKPYNLVVDRSKNRLFIREGNDILRSYPIAVGGIDNPTPVGEFRIKNKVKLEGEQKKVYGDYWIGIDLWTKGGSYGIHASNNKKVDLEEQKSKGCIRMEARDLEELYNTVPIRTKIVIR</sequence>
<dbReference type="PROSITE" id="PS52029">
    <property type="entry name" value="LD_TPASE"/>
    <property type="match status" value="1"/>
</dbReference>
<dbReference type="GO" id="GO:0018104">
    <property type="term" value="P:peptidoglycan-protein cross-linking"/>
    <property type="evidence" value="ECO:0007669"/>
    <property type="project" value="TreeGrafter"/>
</dbReference>
<dbReference type="GO" id="GO:0071972">
    <property type="term" value="F:peptidoglycan L,D-transpeptidase activity"/>
    <property type="evidence" value="ECO:0007669"/>
    <property type="project" value="TreeGrafter"/>
</dbReference>
<dbReference type="Proteomes" id="UP000295832">
    <property type="component" value="Unassembled WGS sequence"/>
</dbReference>
<feature type="transmembrane region" description="Helical" evidence="10">
    <location>
        <begin position="16"/>
        <end position="40"/>
    </location>
</feature>
<keyword evidence="13" id="KW-1185">Reference proteome</keyword>
<evidence type="ECO:0000313" key="12">
    <source>
        <dbReference type="EMBL" id="TDX48418.1"/>
    </source>
</evidence>
<keyword evidence="6 9" id="KW-0133">Cell shape</keyword>
<dbReference type="Gene3D" id="2.40.440.10">
    <property type="entry name" value="L,D-transpeptidase catalytic domain-like"/>
    <property type="match status" value="1"/>
</dbReference>
<feature type="active site" description="Proton donor/acceptor" evidence="9">
    <location>
        <position position="234"/>
    </location>
</feature>
<dbReference type="UniPathway" id="UPA00219"/>
<dbReference type="SUPFAM" id="SSF141523">
    <property type="entry name" value="L,D-transpeptidase catalytic domain-like"/>
    <property type="match status" value="1"/>
</dbReference>
<comment type="similarity">
    <text evidence="2">Belongs to the YkuD family.</text>
</comment>
<keyword evidence="10" id="KW-0472">Membrane</keyword>
<evidence type="ECO:0000256" key="1">
    <source>
        <dbReference type="ARBA" id="ARBA00004752"/>
    </source>
</evidence>
<evidence type="ECO:0000313" key="13">
    <source>
        <dbReference type="Proteomes" id="UP000295832"/>
    </source>
</evidence>
<feature type="active site" description="Nucleophile" evidence="9">
    <location>
        <position position="251"/>
    </location>
</feature>
<evidence type="ECO:0000256" key="8">
    <source>
        <dbReference type="ARBA" id="ARBA00023316"/>
    </source>
</evidence>
<evidence type="ECO:0000256" key="6">
    <source>
        <dbReference type="ARBA" id="ARBA00022960"/>
    </source>
</evidence>
<keyword evidence="10" id="KW-0812">Transmembrane</keyword>
<keyword evidence="3" id="KW-0328">Glycosyltransferase</keyword>
<dbReference type="InterPro" id="IPR005490">
    <property type="entry name" value="LD_TPept_cat_dom"/>
</dbReference>
<accession>A0A4R8GRD1</accession>
<dbReference type="CDD" id="cd16913">
    <property type="entry name" value="YkuD_like"/>
    <property type="match status" value="1"/>
</dbReference>
<evidence type="ECO:0000259" key="11">
    <source>
        <dbReference type="PROSITE" id="PS52029"/>
    </source>
</evidence>
<keyword evidence="7 9" id="KW-0573">Peptidoglycan synthesis</keyword>
<evidence type="ECO:0000256" key="4">
    <source>
        <dbReference type="ARBA" id="ARBA00022679"/>
    </source>
</evidence>
<reference evidence="12 13" key="1">
    <citation type="submission" date="2019-03" db="EMBL/GenBank/DDBJ databases">
        <title>Subsurface microbial communities from deep shales in Ohio and West Virginia, USA.</title>
        <authorList>
            <person name="Wrighton K."/>
        </authorList>
    </citation>
    <scope>NUCLEOTIDE SEQUENCE [LARGE SCALE GENOMIC DNA]</scope>
    <source>
        <strain evidence="12 13">MSL 6dP</strain>
    </source>
</reference>
<dbReference type="PANTHER" id="PTHR30582">
    <property type="entry name" value="L,D-TRANSPEPTIDASE"/>
    <property type="match status" value="1"/>
</dbReference>
<keyword evidence="4" id="KW-0808">Transferase</keyword>
<dbReference type="STRING" id="926561.GCA_000379025_01448"/>
<feature type="domain" description="L,D-TPase catalytic" evidence="11">
    <location>
        <begin position="160"/>
        <end position="275"/>
    </location>
</feature>
<name>A0A4R8GRD1_9FIRM</name>
<dbReference type="PANTHER" id="PTHR30582:SF24">
    <property type="entry name" value="L,D-TRANSPEPTIDASE ERFK_SRFK-RELATED"/>
    <property type="match status" value="1"/>
</dbReference>
<evidence type="ECO:0000256" key="3">
    <source>
        <dbReference type="ARBA" id="ARBA00022676"/>
    </source>
</evidence>
<proteinExistence type="inferred from homology"/>